<evidence type="ECO:0000313" key="1">
    <source>
        <dbReference type="EMBL" id="CAE7561334.1"/>
    </source>
</evidence>
<evidence type="ECO:0000313" key="2">
    <source>
        <dbReference type="Proteomes" id="UP000604046"/>
    </source>
</evidence>
<keyword evidence="2" id="KW-1185">Reference proteome</keyword>
<sequence length="195" mass="20595">MAAAVVFDAVARQATDNVTSVLSQAITWPRAAKARSEILEYFEAASVAGHQPVFQGVEVGQAELRLLNGCSLLLGKQQAVKQVNSGVRDHECLEGLMPAGAAARDPSTGVATSHPDLGLGAVRPQLGMMRDVGFLAQSRNSELPCLQKPRCRDFEAMFGYALRGFSPGAVPYRGFCGGLFMANGTTGPLIMAPCL</sequence>
<accession>A0A812U494</accession>
<organism evidence="1 2">
    <name type="scientific">Symbiodinium natans</name>
    <dbReference type="NCBI Taxonomy" id="878477"/>
    <lineage>
        <taxon>Eukaryota</taxon>
        <taxon>Sar</taxon>
        <taxon>Alveolata</taxon>
        <taxon>Dinophyceae</taxon>
        <taxon>Suessiales</taxon>
        <taxon>Symbiodiniaceae</taxon>
        <taxon>Symbiodinium</taxon>
    </lineage>
</organism>
<comment type="caution">
    <text evidence="1">The sequence shown here is derived from an EMBL/GenBank/DDBJ whole genome shotgun (WGS) entry which is preliminary data.</text>
</comment>
<protein>
    <submittedName>
        <fullName evidence="1">CML12 protein</fullName>
    </submittedName>
</protein>
<proteinExistence type="predicted"/>
<dbReference type="AlphaFoldDB" id="A0A812U494"/>
<gene>
    <name evidence="1" type="primary">CML12</name>
    <name evidence="1" type="ORF">SNAT2548_LOCUS31668</name>
</gene>
<dbReference type="EMBL" id="CAJNDS010002669">
    <property type="protein sequence ID" value="CAE7561334.1"/>
    <property type="molecule type" value="Genomic_DNA"/>
</dbReference>
<name>A0A812U494_9DINO</name>
<dbReference type="Proteomes" id="UP000604046">
    <property type="component" value="Unassembled WGS sequence"/>
</dbReference>
<reference evidence="1" key="1">
    <citation type="submission" date="2021-02" db="EMBL/GenBank/DDBJ databases">
        <authorList>
            <person name="Dougan E. K."/>
            <person name="Rhodes N."/>
            <person name="Thang M."/>
            <person name="Chan C."/>
        </authorList>
    </citation>
    <scope>NUCLEOTIDE SEQUENCE</scope>
</reference>